<evidence type="ECO:0000313" key="2">
    <source>
        <dbReference type="EMBL" id="WXB01778.1"/>
    </source>
</evidence>
<proteinExistence type="predicted"/>
<dbReference type="InterPro" id="IPR037883">
    <property type="entry name" value="Knr4/Smi1-like_sf"/>
</dbReference>
<evidence type="ECO:0000259" key="1">
    <source>
        <dbReference type="Pfam" id="PF09346"/>
    </source>
</evidence>
<protein>
    <submittedName>
        <fullName evidence="2">SMI1/KNR4 family protein</fullName>
    </submittedName>
</protein>
<dbReference type="Proteomes" id="UP001374803">
    <property type="component" value="Chromosome"/>
</dbReference>
<dbReference type="Pfam" id="PF09346">
    <property type="entry name" value="SMI1_KNR4"/>
    <property type="match status" value="1"/>
</dbReference>
<dbReference type="RefSeq" id="WP_394831397.1">
    <property type="nucleotide sequence ID" value="NZ_CP089929.1"/>
</dbReference>
<accession>A0ABZ2KSY9</accession>
<evidence type="ECO:0000313" key="3">
    <source>
        <dbReference type="Proteomes" id="UP001374803"/>
    </source>
</evidence>
<feature type="domain" description="Knr4/Smi1-like" evidence="1">
    <location>
        <begin position="9"/>
        <end position="119"/>
    </location>
</feature>
<organism evidence="2 3">
    <name type="scientific">Pendulispora rubella</name>
    <dbReference type="NCBI Taxonomy" id="2741070"/>
    <lineage>
        <taxon>Bacteria</taxon>
        <taxon>Pseudomonadati</taxon>
        <taxon>Myxococcota</taxon>
        <taxon>Myxococcia</taxon>
        <taxon>Myxococcales</taxon>
        <taxon>Sorangiineae</taxon>
        <taxon>Pendulisporaceae</taxon>
        <taxon>Pendulispora</taxon>
    </lineage>
</organism>
<keyword evidence="3" id="KW-1185">Reference proteome</keyword>
<dbReference type="SUPFAM" id="SSF160631">
    <property type="entry name" value="SMI1/KNR4-like"/>
    <property type="match status" value="1"/>
</dbReference>
<sequence length="240" mass="27233">MSDDAAMAALVAREQKLGISLPASFVEWYGMLGGIELLQRNSNCDNPVPIVRLGASLDGPWDDPTDCVAEGLLIFMVENQGVCVWAVQLGRSDDPPVLVACDPDYEWQPCAETFSSFIECQIWDHAEILADTTPHARMVIQAQDLPLRSDDLAFLRRNFTERTTTRGWPGDIQYRFEHGETRLLLWDGEDQADWWICARTSENLTEIVEKLWYCGDLRATLWSNDPRAEEVLQNVRASKR</sequence>
<reference evidence="2" key="1">
    <citation type="submission" date="2021-12" db="EMBL/GenBank/DDBJ databases">
        <title>Discovery of the Pendulisporaceae a myxobacterial family with distinct sporulation behavior and unique specialized metabolism.</title>
        <authorList>
            <person name="Garcia R."/>
            <person name="Popoff A."/>
            <person name="Bader C.D."/>
            <person name="Loehr J."/>
            <person name="Walesch S."/>
            <person name="Walt C."/>
            <person name="Boldt J."/>
            <person name="Bunk B."/>
            <person name="Haeckl F.J.F.P.J."/>
            <person name="Gunesch A.P."/>
            <person name="Birkelbach J."/>
            <person name="Nuebel U."/>
            <person name="Pietschmann T."/>
            <person name="Bach T."/>
            <person name="Mueller R."/>
        </authorList>
    </citation>
    <scope>NUCLEOTIDE SEQUENCE</scope>
    <source>
        <strain evidence="2">MSr11367</strain>
    </source>
</reference>
<name>A0ABZ2KSY9_9BACT</name>
<dbReference type="EMBL" id="CP089983">
    <property type="protein sequence ID" value="WXB01778.1"/>
    <property type="molecule type" value="Genomic_DNA"/>
</dbReference>
<dbReference type="InterPro" id="IPR018958">
    <property type="entry name" value="Knr4/Smi1-like_dom"/>
</dbReference>
<gene>
    <name evidence="2" type="ORF">LVJ94_33285</name>
</gene>